<proteinExistence type="inferred from homology"/>
<feature type="active site" description="Proton acceptor" evidence="6">
    <location>
        <position position="240"/>
    </location>
</feature>
<keyword evidence="5 6" id="KW-0119">Carbohydrate metabolism</keyword>
<organism evidence="10 11">
    <name type="scientific">Streptomyces albidoflavus</name>
    <dbReference type="NCBI Taxonomy" id="1886"/>
    <lineage>
        <taxon>Bacteria</taxon>
        <taxon>Bacillati</taxon>
        <taxon>Actinomycetota</taxon>
        <taxon>Actinomycetes</taxon>
        <taxon>Kitasatosporales</taxon>
        <taxon>Streptomycetaceae</taxon>
        <taxon>Streptomyces</taxon>
        <taxon>Streptomyces albidoflavus group</taxon>
    </lineage>
</organism>
<dbReference type="NCBIfam" id="TIGR00871">
    <property type="entry name" value="zwf"/>
    <property type="match status" value="1"/>
</dbReference>
<accession>A0A8G2E7R9</accession>
<dbReference type="InterPro" id="IPR036291">
    <property type="entry name" value="NAD(P)-bd_dom_sf"/>
</dbReference>
<keyword evidence="3 6" id="KW-0521">NADP</keyword>
<dbReference type="Proteomes" id="UP000292693">
    <property type="component" value="Unassembled WGS sequence"/>
</dbReference>
<reference evidence="10 11" key="1">
    <citation type="submission" date="2017-12" db="EMBL/GenBank/DDBJ databases">
        <title>Population genomics insights into the ecological differentiation and adaptive evolution in streptomycetes.</title>
        <authorList>
            <person name="Li Y."/>
            <person name="Huang Y."/>
        </authorList>
    </citation>
    <scope>NUCLEOTIDE SEQUENCE [LARGE SCALE GENOMIC DNA]</scope>
    <source>
        <strain evidence="10 11">NBRC 100770</strain>
    </source>
</reference>
<dbReference type="HAMAP" id="MF_00966">
    <property type="entry name" value="G6PD"/>
    <property type="match status" value="1"/>
</dbReference>
<sequence>MREDTQYTPFDLERADALVLFGITGDLARKMLLPALYHLTARGDLTVPVVGVASTGWDDAALRAHARQAVVEAVPDADPAVLDRLADRLSMVSGDITDDATFTGLRTAVEGFGFVAYYLAVPPKLFTTVAAALARAGLNRQARLVVEKPFGHDSASARELQDELSRYFDSAHLLRVDHILGSEAVEGLMVGRFANTLLAPIWHRKYVDNVQITLAESFGVADRGSFYDAVGCVRDVVQNHMLEILTYLAMEPPGADDSSALGLEKWRVLRATRTMDPADTVRGQYEGYREIEGVAPGSTTETYVATRVFVDNWRWSGVPFYLRSGKALAVTATEVVVELRKPPLELFGAKSGGTPANIIRFRVDGDTGIRAELMLRKPDADGTPVTVPVGIDFERVLGRQQLPYEAVLLGATAGNAEYFAFFPTIMESWRIVDPVLDPPEPPLPYAPGSWGPAEAARLPGLRQWHQPSPRLFGDESGG</sequence>
<dbReference type="EMBL" id="PKLL01000001">
    <property type="protein sequence ID" value="RZE30553.1"/>
    <property type="molecule type" value="Genomic_DNA"/>
</dbReference>
<comment type="caution">
    <text evidence="10">The sequence shown here is derived from an EMBL/GenBank/DDBJ whole genome shotgun (WGS) entry which is preliminary data.</text>
</comment>
<dbReference type="InterPro" id="IPR022674">
    <property type="entry name" value="G6P_DH_NAD-bd"/>
</dbReference>
<feature type="domain" description="Glucose-6-phosphate dehydrogenase NAD-binding" evidence="8">
    <location>
        <begin position="19"/>
        <end position="186"/>
    </location>
</feature>
<evidence type="ECO:0000256" key="6">
    <source>
        <dbReference type="HAMAP-Rule" id="MF_00966"/>
    </source>
</evidence>
<evidence type="ECO:0000256" key="4">
    <source>
        <dbReference type="ARBA" id="ARBA00023002"/>
    </source>
</evidence>
<dbReference type="EC" id="1.1.1.49" evidence="6"/>
<dbReference type="GO" id="GO:0006006">
    <property type="term" value="P:glucose metabolic process"/>
    <property type="evidence" value="ECO:0007669"/>
    <property type="project" value="UniProtKB-KW"/>
</dbReference>
<evidence type="ECO:0000313" key="10">
    <source>
        <dbReference type="EMBL" id="RZE30553.1"/>
    </source>
</evidence>
<dbReference type="UniPathway" id="UPA00115">
    <property type="reaction ID" value="UER00408"/>
</dbReference>
<feature type="binding site" evidence="6">
    <location>
        <position position="178"/>
    </location>
    <ligand>
        <name>substrate</name>
    </ligand>
</feature>
<feature type="region of interest" description="Disordered" evidence="7">
    <location>
        <begin position="454"/>
        <end position="478"/>
    </location>
</feature>
<comment type="catalytic activity">
    <reaction evidence="6">
        <text>D-glucose 6-phosphate + NADP(+) = 6-phospho-D-glucono-1,5-lactone + NADPH + H(+)</text>
        <dbReference type="Rhea" id="RHEA:15841"/>
        <dbReference type="ChEBI" id="CHEBI:15378"/>
        <dbReference type="ChEBI" id="CHEBI:57783"/>
        <dbReference type="ChEBI" id="CHEBI:57955"/>
        <dbReference type="ChEBI" id="CHEBI:58349"/>
        <dbReference type="ChEBI" id="CHEBI:61548"/>
        <dbReference type="EC" id="1.1.1.49"/>
    </reaction>
</comment>
<dbReference type="Pfam" id="PF00479">
    <property type="entry name" value="G6PD_N"/>
    <property type="match status" value="1"/>
</dbReference>
<dbReference type="GO" id="GO:0050661">
    <property type="term" value="F:NADP binding"/>
    <property type="evidence" value="ECO:0007669"/>
    <property type="project" value="UniProtKB-UniRule"/>
</dbReference>
<feature type="binding site" evidence="6">
    <location>
        <begin position="95"/>
        <end position="96"/>
    </location>
    <ligand>
        <name>NADP(+)</name>
        <dbReference type="ChEBI" id="CHEBI:58349"/>
    </ligand>
</feature>
<comment type="similarity">
    <text evidence="6">Belongs to the glucose-6-phosphate dehydrogenase family.</text>
</comment>
<dbReference type="SUPFAM" id="SSF51735">
    <property type="entry name" value="NAD(P)-binding Rossmann-fold domains"/>
    <property type="match status" value="1"/>
</dbReference>
<feature type="domain" description="Glucose-6-phosphate dehydrogenase C-terminal" evidence="9">
    <location>
        <begin position="189"/>
        <end position="458"/>
    </location>
</feature>
<dbReference type="PRINTS" id="PR00079">
    <property type="entry name" value="G6PDHDRGNASE"/>
</dbReference>
<dbReference type="InterPro" id="IPR001282">
    <property type="entry name" value="G6P_DH"/>
</dbReference>
<dbReference type="AlphaFoldDB" id="A0A8G2E7R9"/>
<feature type="binding site" evidence="6">
    <location>
        <position position="326"/>
    </location>
    <ligand>
        <name>substrate</name>
    </ligand>
</feature>
<dbReference type="RefSeq" id="WP_030306143.1">
    <property type="nucleotide sequence ID" value="NZ_JBFACM010000010.1"/>
</dbReference>
<evidence type="ECO:0000256" key="7">
    <source>
        <dbReference type="SAM" id="MobiDB-lite"/>
    </source>
</evidence>
<dbReference type="Gene3D" id="3.30.360.10">
    <property type="entry name" value="Dihydrodipicolinate Reductase, domain 2"/>
    <property type="match status" value="1"/>
</dbReference>
<comment type="caution">
    <text evidence="6">Lacks conserved residue(s) required for the propagation of feature annotation.</text>
</comment>
<evidence type="ECO:0000256" key="3">
    <source>
        <dbReference type="ARBA" id="ARBA00022857"/>
    </source>
</evidence>
<evidence type="ECO:0000256" key="2">
    <source>
        <dbReference type="ARBA" id="ARBA00022526"/>
    </source>
</evidence>
<gene>
    <name evidence="6 10" type="primary">zwf</name>
    <name evidence="10" type="ORF">C0Q92_01640</name>
</gene>
<dbReference type="SUPFAM" id="SSF55347">
    <property type="entry name" value="Glyceraldehyde-3-phosphate dehydrogenase-like, C-terminal domain"/>
    <property type="match status" value="1"/>
</dbReference>
<feature type="binding site" evidence="6">
    <location>
        <position position="54"/>
    </location>
    <ligand>
        <name>NADP(+)</name>
        <dbReference type="ChEBI" id="CHEBI:58349"/>
    </ligand>
</feature>
<evidence type="ECO:0000256" key="1">
    <source>
        <dbReference type="ARBA" id="ARBA00004937"/>
    </source>
</evidence>
<dbReference type="Pfam" id="PF02781">
    <property type="entry name" value="G6PD_C"/>
    <property type="match status" value="1"/>
</dbReference>
<evidence type="ECO:0000259" key="8">
    <source>
        <dbReference type="Pfam" id="PF00479"/>
    </source>
</evidence>
<dbReference type="PANTHER" id="PTHR23429:SF0">
    <property type="entry name" value="GLUCOSE-6-PHOSPHATE 1-DEHYDROGENASE"/>
    <property type="match status" value="1"/>
</dbReference>
<comment type="pathway">
    <text evidence="1 6">Carbohydrate degradation; pentose phosphate pathway; D-ribulose 5-phosphate from D-glucose 6-phosphate (oxidative stage): step 1/3.</text>
</comment>
<dbReference type="GO" id="GO:0005829">
    <property type="term" value="C:cytosol"/>
    <property type="evidence" value="ECO:0007669"/>
    <property type="project" value="TreeGrafter"/>
</dbReference>
<dbReference type="GO" id="GO:0009051">
    <property type="term" value="P:pentose-phosphate shunt, oxidative branch"/>
    <property type="evidence" value="ECO:0007669"/>
    <property type="project" value="TreeGrafter"/>
</dbReference>
<evidence type="ECO:0000313" key="11">
    <source>
        <dbReference type="Proteomes" id="UP000292693"/>
    </source>
</evidence>
<keyword evidence="4 6" id="KW-0560">Oxidoreductase</keyword>
<dbReference type="PIRSF" id="PIRSF000110">
    <property type="entry name" value="G6PD"/>
    <property type="match status" value="1"/>
</dbReference>
<keyword evidence="2 6" id="KW-0313">Glucose metabolism</keyword>
<evidence type="ECO:0000259" key="9">
    <source>
        <dbReference type="Pfam" id="PF02781"/>
    </source>
</evidence>
<dbReference type="PANTHER" id="PTHR23429">
    <property type="entry name" value="GLUCOSE-6-PHOSPHATE 1-DEHYDROGENASE G6PD"/>
    <property type="match status" value="1"/>
</dbReference>
<comment type="function">
    <text evidence="6">Catalyzes the oxidation of glucose 6-phosphate to 6-phosphogluconolactone.</text>
</comment>
<feature type="binding site" evidence="6">
    <location>
        <position position="235"/>
    </location>
    <ligand>
        <name>substrate</name>
    </ligand>
</feature>
<dbReference type="GO" id="GO:0004345">
    <property type="term" value="F:glucose-6-phosphate dehydrogenase activity"/>
    <property type="evidence" value="ECO:0007669"/>
    <property type="project" value="UniProtKB-UniRule"/>
</dbReference>
<evidence type="ECO:0000256" key="5">
    <source>
        <dbReference type="ARBA" id="ARBA00023277"/>
    </source>
</evidence>
<name>A0A8G2E7R9_9ACTN</name>
<feature type="binding site" evidence="6">
    <location>
        <position position="148"/>
    </location>
    <ligand>
        <name>NADP(+)</name>
        <dbReference type="ChEBI" id="CHEBI:58349"/>
    </ligand>
</feature>
<dbReference type="Gene3D" id="3.40.50.720">
    <property type="entry name" value="NAD(P)-binding Rossmann-like Domain"/>
    <property type="match status" value="1"/>
</dbReference>
<feature type="binding site" evidence="6">
    <location>
        <position position="216"/>
    </location>
    <ligand>
        <name>substrate</name>
    </ligand>
</feature>
<protein>
    <recommendedName>
        <fullName evidence="6">Glucose-6-phosphate 1-dehydrogenase</fullName>
        <shortName evidence="6">G6PD</shortName>
        <ecNumber evidence="6">1.1.1.49</ecNumber>
    </recommendedName>
</protein>
<dbReference type="InterPro" id="IPR022675">
    <property type="entry name" value="G6P_DH_C"/>
</dbReference>